<feature type="region of interest" description="Disordered" evidence="1">
    <location>
        <begin position="1"/>
        <end position="22"/>
    </location>
</feature>
<evidence type="ECO:0000313" key="2">
    <source>
        <dbReference type="EMBL" id="KAF8715275.1"/>
    </source>
</evidence>
<dbReference type="Proteomes" id="UP000602905">
    <property type="component" value="Unassembled WGS sequence"/>
</dbReference>
<dbReference type="OrthoDB" id="3269726at2759"/>
<feature type="non-terminal residue" evidence="2">
    <location>
        <position position="557"/>
    </location>
</feature>
<proteinExistence type="predicted"/>
<name>A0A8H7I2X9_9AGAM</name>
<evidence type="ECO:0000256" key="1">
    <source>
        <dbReference type="SAM" id="MobiDB-lite"/>
    </source>
</evidence>
<gene>
    <name evidence="2" type="ORF">RHS03_00065</name>
</gene>
<sequence length="557" mass="62875">MASLAKGSFHSSSTGKTRKPMFSTGEWGEGAVFDWYKSLQNSSQAVLVNKLQVRIDRNQPPHRFVVAYLHGGVVCRFDRRPEEINPGKVLFETISRSRLKAADEFNHFLENDPEYLLIQRSTTCEIDLDLPPNTDVLLILSACFALSRDTDASDYDLLTYNCYFFSWTITMVVVRFVLPFRIPAANNIFQTSTLAMNNLSDSITNKIIKALLSIVLDVIAAARQTAGKRIQKGMYLCERVIWKLPTSAMCFLYKQALTLQLYFGLEDTIRSKTHERMVQICHKLLEDVLAQEGTAQKVEKRLWIHELKNDIRNWFHTQMASTFWDAILDIIATVHGKVDGQQTLANIEADPCRRSRIVVNLIGDAQWIQLWNEALSAALPAARDAVRERGSVLVTESSTQLHNELFDIAFTAGSHAALSAAQNVVERTRPAQNNPKRDQMWETIWSVWDRMWSIANDRTRATVVPIVEQAVEEIVTLVTHEVIANIRGGQGQPAQSWVKYKKEKKTPLTASSFQEHISHSVKSAYPTAGYRTDLIYSAMGRAWNDAVGVLQPGESGQ</sequence>
<reference evidence="2" key="1">
    <citation type="submission" date="2020-09" db="EMBL/GenBank/DDBJ databases">
        <title>Comparative genome analyses of four rice-infecting Rhizoctonia solani isolates reveal extensive enrichment of homogalacturonan modification genes.</title>
        <authorList>
            <person name="Lee D.-Y."/>
            <person name="Jeon J."/>
            <person name="Kim K.-T."/>
            <person name="Cheong K."/>
            <person name="Song H."/>
            <person name="Choi G."/>
            <person name="Ko J."/>
            <person name="Opiyo S.O."/>
            <person name="Zuo S."/>
            <person name="Madhav S."/>
            <person name="Lee Y.-H."/>
            <person name="Wang G.-L."/>
        </authorList>
    </citation>
    <scope>NUCLEOTIDE SEQUENCE</scope>
    <source>
        <strain evidence="2">AG1-IA WGL</strain>
    </source>
</reference>
<evidence type="ECO:0000313" key="3">
    <source>
        <dbReference type="Proteomes" id="UP000602905"/>
    </source>
</evidence>
<organism evidence="2 3">
    <name type="scientific">Rhizoctonia solani</name>
    <dbReference type="NCBI Taxonomy" id="456999"/>
    <lineage>
        <taxon>Eukaryota</taxon>
        <taxon>Fungi</taxon>
        <taxon>Dikarya</taxon>
        <taxon>Basidiomycota</taxon>
        <taxon>Agaricomycotina</taxon>
        <taxon>Agaricomycetes</taxon>
        <taxon>Cantharellales</taxon>
        <taxon>Ceratobasidiaceae</taxon>
        <taxon>Rhizoctonia</taxon>
    </lineage>
</organism>
<comment type="caution">
    <text evidence="2">The sequence shown here is derived from an EMBL/GenBank/DDBJ whole genome shotgun (WGS) entry which is preliminary data.</text>
</comment>
<protein>
    <submittedName>
        <fullName evidence="2">Uncharacterized protein</fullName>
    </submittedName>
</protein>
<accession>A0A8H7I2X9</accession>
<dbReference type="AlphaFoldDB" id="A0A8H7I2X9"/>
<dbReference type="EMBL" id="JACYCD010000008">
    <property type="protein sequence ID" value="KAF8715275.1"/>
    <property type="molecule type" value="Genomic_DNA"/>
</dbReference>